<feature type="transmembrane region" description="Helical" evidence="2">
    <location>
        <begin position="20"/>
        <end position="43"/>
    </location>
</feature>
<evidence type="ECO:0000313" key="4">
    <source>
        <dbReference type="EMBL" id="NLE31036.1"/>
    </source>
</evidence>
<name>A0A847ETP7_9BACT</name>
<feature type="compositionally biased region" description="Basic residues" evidence="1">
    <location>
        <begin position="254"/>
        <end position="265"/>
    </location>
</feature>
<feature type="domain" description="DZANK-type" evidence="3">
    <location>
        <begin position="105"/>
        <end position="148"/>
    </location>
</feature>
<dbReference type="Proteomes" id="UP000554004">
    <property type="component" value="Unassembled WGS sequence"/>
</dbReference>
<sequence>MGLEKIILSFFDFVGSLDFNMFGFILGLVLVVFWLFIIGWVWVDSGERTSKRGLRVGYVLLSVFLNIPGLIIYLIIRPSETIEEIYWADLERRYLKYETADLGDCPKCGSQLFPGYVHCTNCGYTIKARCPKCNILVNKDHKYCEFCGFQLRERAVGEEKYPDVKVMEKQITATKEHAVETVESKRTRYKTGHSFVVKLGNAILTPLLSLKKEIQLKKDDLLEKVNKKEEKEEVKQSITNQPVNVSKKEYPKQNQKKKKKKKKKR</sequence>
<comment type="caution">
    <text evidence="4">The sequence shown here is derived from an EMBL/GenBank/DDBJ whole genome shotgun (WGS) entry which is preliminary data.</text>
</comment>
<dbReference type="AlphaFoldDB" id="A0A847ETP7"/>
<dbReference type="EMBL" id="JAAZAL010000077">
    <property type="protein sequence ID" value="NLE31036.1"/>
    <property type="molecule type" value="Genomic_DNA"/>
</dbReference>
<keyword evidence="2" id="KW-1133">Transmembrane helix</keyword>
<proteinExistence type="predicted"/>
<evidence type="ECO:0000256" key="2">
    <source>
        <dbReference type="SAM" id="Phobius"/>
    </source>
</evidence>
<keyword evidence="2" id="KW-0472">Membrane</keyword>
<accession>A0A847ETP7</accession>
<evidence type="ECO:0000313" key="5">
    <source>
        <dbReference type="Proteomes" id="UP000554004"/>
    </source>
</evidence>
<evidence type="ECO:0000256" key="1">
    <source>
        <dbReference type="SAM" id="MobiDB-lite"/>
    </source>
</evidence>
<keyword evidence="2" id="KW-0812">Transmembrane</keyword>
<gene>
    <name evidence="4" type="ORF">GX618_02045</name>
</gene>
<feature type="region of interest" description="Disordered" evidence="1">
    <location>
        <begin position="228"/>
        <end position="265"/>
    </location>
</feature>
<dbReference type="InterPro" id="IPR025874">
    <property type="entry name" value="DZR"/>
</dbReference>
<feature type="transmembrane region" description="Helical" evidence="2">
    <location>
        <begin position="55"/>
        <end position="76"/>
    </location>
</feature>
<reference evidence="4 5" key="1">
    <citation type="journal article" date="2020" name="Biotechnol. Biofuels">
        <title>New insights from the biogas microbiome by comprehensive genome-resolved metagenomics of nearly 1600 species originating from multiple anaerobic digesters.</title>
        <authorList>
            <person name="Campanaro S."/>
            <person name="Treu L."/>
            <person name="Rodriguez-R L.M."/>
            <person name="Kovalovszki A."/>
            <person name="Ziels R.M."/>
            <person name="Maus I."/>
            <person name="Zhu X."/>
            <person name="Kougias P.G."/>
            <person name="Basile A."/>
            <person name="Luo G."/>
            <person name="Schluter A."/>
            <person name="Konstantinidis K.T."/>
            <person name="Angelidaki I."/>
        </authorList>
    </citation>
    <scope>NUCLEOTIDE SEQUENCE [LARGE SCALE GENOMIC DNA]</scope>
    <source>
        <strain evidence="4">AS06rmzACSIP_421</strain>
    </source>
</reference>
<protein>
    <recommendedName>
        <fullName evidence="3">DZANK-type domain-containing protein</fullName>
    </recommendedName>
</protein>
<organism evidence="4 5">
    <name type="scientific">Candidatus Dojkabacteria bacterium</name>
    <dbReference type="NCBI Taxonomy" id="2099670"/>
    <lineage>
        <taxon>Bacteria</taxon>
        <taxon>Candidatus Dojkabacteria</taxon>
    </lineage>
</organism>
<dbReference type="Pfam" id="PF12773">
    <property type="entry name" value="DZR"/>
    <property type="match status" value="1"/>
</dbReference>
<evidence type="ECO:0000259" key="3">
    <source>
        <dbReference type="Pfam" id="PF12773"/>
    </source>
</evidence>